<keyword evidence="2" id="KW-1185">Reference proteome</keyword>
<name>A0A2P5C0Z2_PARAD</name>
<protein>
    <submittedName>
        <fullName evidence="1">Uncharacterized protein</fullName>
    </submittedName>
</protein>
<sequence length="71" mass="7868">VDSPSDIDNCYKVDLVKESIEDNSLKEAPSITYEASIVHLFDVKVKKAQGNTNPLIEVIEPSPFSSSHHKL</sequence>
<accession>A0A2P5C0Z2</accession>
<gene>
    <name evidence="1" type="ORF">PanWU01x14_193410</name>
</gene>
<proteinExistence type="predicted"/>
<comment type="caution">
    <text evidence="1">The sequence shown here is derived from an EMBL/GenBank/DDBJ whole genome shotgun (WGS) entry which is preliminary data.</text>
</comment>
<dbReference type="AlphaFoldDB" id="A0A2P5C0Z2"/>
<dbReference type="Proteomes" id="UP000237105">
    <property type="component" value="Unassembled WGS sequence"/>
</dbReference>
<evidence type="ECO:0000313" key="2">
    <source>
        <dbReference type="Proteomes" id="UP000237105"/>
    </source>
</evidence>
<feature type="non-terminal residue" evidence="1">
    <location>
        <position position="1"/>
    </location>
</feature>
<organism evidence="1 2">
    <name type="scientific">Parasponia andersonii</name>
    <name type="common">Sponia andersonii</name>
    <dbReference type="NCBI Taxonomy" id="3476"/>
    <lineage>
        <taxon>Eukaryota</taxon>
        <taxon>Viridiplantae</taxon>
        <taxon>Streptophyta</taxon>
        <taxon>Embryophyta</taxon>
        <taxon>Tracheophyta</taxon>
        <taxon>Spermatophyta</taxon>
        <taxon>Magnoliopsida</taxon>
        <taxon>eudicotyledons</taxon>
        <taxon>Gunneridae</taxon>
        <taxon>Pentapetalae</taxon>
        <taxon>rosids</taxon>
        <taxon>fabids</taxon>
        <taxon>Rosales</taxon>
        <taxon>Cannabaceae</taxon>
        <taxon>Parasponia</taxon>
    </lineage>
</organism>
<evidence type="ECO:0000313" key="1">
    <source>
        <dbReference type="EMBL" id="PON54718.1"/>
    </source>
</evidence>
<reference evidence="2" key="1">
    <citation type="submission" date="2016-06" db="EMBL/GenBank/DDBJ databases">
        <title>Parallel loss of symbiosis genes in relatives of nitrogen-fixing non-legume Parasponia.</title>
        <authorList>
            <person name="Van Velzen R."/>
            <person name="Holmer R."/>
            <person name="Bu F."/>
            <person name="Rutten L."/>
            <person name="Van Zeijl A."/>
            <person name="Liu W."/>
            <person name="Santuari L."/>
            <person name="Cao Q."/>
            <person name="Sharma T."/>
            <person name="Shen D."/>
            <person name="Roswanjaya Y."/>
            <person name="Wardhani T."/>
            <person name="Kalhor M.S."/>
            <person name="Jansen J."/>
            <person name="Van den Hoogen J."/>
            <person name="Gungor B."/>
            <person name="Hartog M."/>
            <person name="Hontelez J."/>
            <person name="Verver J."/>
            <person name="Yang W.-C."/>
            <person name="Schijlen E."/>
            <person name="Repin R."/>
            <person name="Schilthuizen M."/>
            <person name="Schranz E."/>
            <person name="Heidstra R."/>
            <person name="Miyata K."/>
            <person name="Fedorova E."/>
            <person name="Kohlen W."/>
            <person name="Bisseling T."/>
            <person name="Smit S."/>
            <person name="Geurts R."/>
        </authorList>
    </citation>
    <scope>NUCLEOTIDE SEQUENCE [LARGE SCALE GENOMIC DNA]</scope>
    <source>
        <strain evidence="2">cv. WU1-14</strain>
    </source>
</reference>
<dbReference type="EMBL" id="JXTB01000191">
    <property type="protein sequence ID" value="PON54718.1"/>
    <property type="molecule type" value="Genomic_DNA"/>
</dbReference>